<proteinExistence type="predicted"/>
<dbReference type="STRING" id="686832.A0A0C2YAM6"/>
<gene>
    <name evidence="2" type="ORF">M413DRAFT_448094</name>
</gene>
<feature type="compositionally biased region" description="Basic and acidic residues" evidence="1">
    <location>
        <begin position="89"/>
        <end position="110"/>
    </location>
</feature>
<feature type="compositionally biased region" description="Low complexity" evidence="1">
    <location>
        <begin position="19"/>
        <end position="38"/>
    </location>
</feature>
<accession>A0A0C2YAM6</accession>
<reference evidence="2 3" key="1">
    <citation type="submission" date="2014-04" db="EMBL/GenBank/DDBJ databases">
        <authorList>
            <consortium name="DOE Joint Genome Institute"/>
            <person name="Kuo A."/>
            <person name="Gay G."/>
            <person name="Dore J."/>
            <person name="Kohler A."/>
            <person name="Nagy L.G."/>
            <person name="Floudas D."/>
            <person name="Copeland A."/>
            <person name="Barry K.W."/>
            <person name="Cichocki N."/>
            <person name="Veneault-Fourrey C."/>
            <person name="LaButti K."/>
            <person name="Lindquist E.A."/>
            <person name="Lipzen A."/>
            <person name="Lundell T."/>
            <person name="Morin E."/>
            <person name="Murat C."/>
            <person name="Sun H."/>
            <person name="Tunlid A."/>
            <person name="Henrissat B."/>
            <person name="Grigoriev I.V."/>
            <person name="Hibbett D.S."/>
            <person name="Martin F."/>
            <person name="Nordberg H.P."/>
            <person name="Cantor M.N."/>
            <person name="Hua S.X."/>
        </authorList>
    </citation>
    <scope>NUCLEOTIDE SEQUENCE [LARGE SCALE GENOMIC DNA]</scope>
    <source>
        <strain evidence="3">h7</strain>
    </source>
</reference>
<evidence type="ECO:0000313" key="3">
    <source>
        <dbReference type="Proteomes" id="UP000053424"/>
    </source>
</evidence>
<dbReference type="Proteomes" id="UP000053424">
    <property type="component" value="Unassembled WGS sequence"/>
</dbReference>
<dbReference type="Pfam" id="PF02178">
    <property type="entry name" value="AT_hook"/>
    <property type="match status" value="2"/>
</dbReference>
<feature type="compositionally biased region" description="Basic and acidic residues" evidence="1">
    <location>
        <begin position="195"/>
        <end position="210"/>
    </location>
</feature>
<dbReference type="HOGENOM" id="CLU_1209902_0_0_1"/>
<evidence type="ECO:0000256" key="1">
    <source>
        <dbReference type="SAM" id="MobiDB-lite"/>
    </source>
</evidence>
<protein>
    <submittedName>
        <fullName evidence="2">Uncharacterized protein</fullName>
    </submittedName>
</protein>
<dbReference type="AlphaFoldDB" id="A0A0C2YAM6"/>
<feature type="region of interest" description="Disordered" evidence="1">
    <location>
        <begin position="1"/>
        <end position="210"/>
    </location>
</feature>
<keyword evidence="3" id="KW-1185">Reference proteome</keyword>
<dbReference type="InterPro" id="IPR017956">
    <property type="entry name" value="AT_hook_DNA-bd_motif"/>
</dbReference>
<feature type="compositionally biased region" description="Basic and acidic residues" evidence="1">
    <location>
        <begin position="126"/>
        <end position="144"/>
    </location>
</feature>
<evidence type="ECO:0000313" key="2">
    <source>
        <dbReference type="EMBL" id="KIM38072.1"/>
    </source>
</evidence>
<feature type="compositionally biased region" description="Basic residues" evidence="1">
    <location>
        <begin position="145"/>
        <end position="160"/>
    </location>
</feature>
<reference evidence="3" key="2">
    <citation type="submission" date="2015-01" db="EMBL/GenBank/DDBJ databases">
        <title>Evolutionary Origins and Diversification of the Mycorrhizal Mutualists.</title>
        <authorList>
            <consortium name="DOE Joint Genome Institute"/>
            <consortium name="Mycorrhizal Genomics Consortium"/>
            <person name="Kohler A."/>
            <person name="Kuo A."/>
            <person name="Nagy L.G."/>
            <person name="Floudas D."/>
            <person name="Copeland A."/>
            <person name="Barry K.W."/>
            <person name="Cichocki N."/>
            <person name="Veneault-Fourrey C."/>
            <person name="LaButti K."/>
            <person name="Lindquist E.A."/>
            <person name="Lipzen A."/>
            <person name="Lundell T."/>
            <person name="Morin E."/>
            <person name="Murat C."/>
            <person name="Riley R."/>
            <person name="Ohm R."/>
            <person name="Sun H."/>
            <person name="Tunlid A."/>
            <person name="Henrissat B."/>
            <person name="Grigoriev I.V."/>
            <person name="Hibbett D.S."/>
            <person name="Martin F."/>
        </authorList>
    </citation>
    <scope>NUCLEOTIDE SEQUENCE [LARGE SCALE GENOMIC DNA]</scope>
    <source>
        <strain evidence="3">h7</strain>
    </source>
</reference>
<feature type="compositionally biased region" description="Polar residues" evidence="1">
    <location>
        <begin position="1"/>
        <end position="10"/>
    </location>
</feature>
<sequence length="210" mass="21891">MADTTIQEGDQGQWDLGSGEPVGVEVGTEGETGIGEEVLVNASPDNPEGSGGGEQPSELTQPGEEGMGETSEKDAVGEVQETEEETGDEGDKTKEGQPAKVGEKRERETEGQAGGVSGEEAVVEGEAGKEAKKAKTGEGEEAHHEGKKKRGRPAKAKATKPKPASSEGKKRPVGRPRKATIAHEKGEMTMEESGDPAHHTRSKDPASTRA</sequence>
<organism evidence="2 3">
    <name type="scientific">Hebeloma cylindrosporum</name>
    <dbReference type="NCBI Taxonomy" id="76867"/>
    <lineage>
        <taxon>Eukaryota</taxon>
        <taxon>Fungi</taxon>
        <taxon>Dikarya</taxon>
        <taxon>Basidiomycota</taxon>
        <taxon>Agaricomycotina</taxon>
        <taxon>Agaricomycetes</taxon>
        <taxon>Agaricomycetidae</taxon>
        <taxon>Agaricales</taxon>
        <taxon>Agaricineae</taxon>
        <taxon>Hymenogastraceae</taxon>
        <taxon>Hebeloma</taxon>
    </lineage>
</organism>
<dbReference type="EMBL" id="KN831793">
    <property type="protein sequence ID" value="KIM38072.1"/>
    <property type="molecule type" value="Genomic_DNA"/>
</dbReference>
<dbReference type="PRINTS" id="PR00929">
    <property type="entry name" value="ATHOOK"/>
</dbReference>
<name>A0A0C2YAM6_HEBCY</name>
<dbReference type="GO" id="GO:0003677">
    <property type="term" value="F:DNA binding"/>
    <property type="evidence" value="ECO:0007669"/>
    <property type="project" value="InterPro"/>
</dbReference>
<dbReference type="SMART" id="SM00384">
    <property type="entry name" value="AT_hook"/>
    <property type="match status" value="2"/>
</dbReference>
<feature type="compositionally biased region" description="Basic residues" evidence="1">
    <location>
        <begin position="171"/>
        <end position="180"/>
    </location>
</feature>